<dbReference type="InterPro" id="IPR011333">
    <property type="entry name" value="SKP1/BTB/POZ_sf"/>
</dbReference>
<comment type="caution">
    <text evidence="3">The sequence shown here is derived from an EMBL/GenBank/DDBJ whole genome shotgun (WGS) entry which is preliminary data.</text>
</comment>
<feature type="domain" description="BTB" evidence="1">
    <location>
        <begin position="23"/>
        <end position="95"/>
    </location>
</feature>
<dbReference type="AlphaFoldDB" id="A0A397I6S2"/>
<evidence type="ECO:0000313" key="3">
    <source>
        <dbReference type="EMBL" id="RHZ70597.1"/>
    </source>
</evidence>
<feature type="domain" description="TLDc" evidence="2">
    <location>
        <begin position="305"/>
        <end position="491"/>
    </location>
</feature>
<dbReference type="SMART" id="SM00225">
    <property type="entry name" value="BTB"/>
    <property type="match status" value="1"/>
</dbReference>
<dbReference type="GO" id="GO:0005737">
    <property type="term" value="C:cytoplasm"/>
    <property type="evidence" value="ECO:0007669"/>
    <property type="project" value="TreeGrafter"/>
</dbReference>
<sequence length="493" mass="57529">MTFKFFDKLSHDFTALLNDKEDYNVIIEVDKDENKKTFTAHSAVLRYRSSYFNEELANIPQDENNNKTISKPDISTESFDIILSYIYGGIVNLIDAAEIKFIFELMTLASEFELEELFKQLEIHLIETKASWLRTHFSLIYHTIFKQNNKFKLLEKFCNDIIAIYPNIIFDAEDFNSLPESALISVIKMDNLQMEEIKIWDKAIQWGISQNSTLPSKLEEWNNEDFMALKSTLQNCLPHIRYFQISGKDIIQKVKPYMEIFNKQLLDDLLQHLILPNEPVKSIILPARTIYIPELPSQTQELFSTIITNEHAAEISSWIDRKDTTYPSNNIPYKFQLILRGSKDGFDPKIFWNMCHGHSNTVTILKVANTDEILGGFNPLKWDKTNEKNTSMQTKDSFIFSLKNGNIQNSILSRVKDEEMAVYYICFGNQSYNGICFGNCDLLMKTLVSNFAQDKESWCNLYEMPDKYYEKSIRTTNERFSIVDYEVFKVVKK</sequence>
<dbReference type="PANTHER" id="PTHR46306">
    <property type="entry name" value="BTB/POZ DOMAIN-CONTAINING PROTEIN 9"/>
    <property type="match status" value="1"/>
</dbReference>
<dbReference type="EMBL" id="PQFF01000246">
    <property type="protein sequence ID" value="RHZ70597.1"/>
    <property type="molecule type" value="Genomic_DNA"/>
</dbReference>
<dbReference type="PROSITE" id="PS51886">
    <property type="entry name" value="TLDC"/>
    <property type="match status" value="1"/>
</dbReference>
<evidence type="ECO:0008006" key="5">
    <source>
        <dbReference type="Google" id="ProtNLM"/>
    </source>
</evidence>
<accession>A0A397I6S2</accession>
<organism evidence="3 4">
    <name type="scientific">Diversispora epigaea</name>
    <dbReference type="NCBI Taxonomy" id="1348612"/>
    <lineage>
        <taxon>Eukaryota</taxon>
        <taxon>Fungi</taxon>
        <taxon>Fungi incertae sedis</taxon>
        <taxon>Mucoromycota</taxon>
        <taxon>Glomeromycotina</taxon>
        <taxon>Glomeromycetes</taxon>
        <taxon>Diversisporales</taxon>
        <taxon>Diversisporaceae</taxon>
        <taxon>Diversispora</taxon>
    </lineage>
</organism>
<evidence type="ECO:0000259" key="2">
    <source>
        <dbReference type="PROSITE" id="PS51886"/>
    </source>
</evidence>
<protein>
    <recommendedName>
        <fullName evidence="5">BTB domain-containing protein</fullName>
    </recommendedName>
</protein>
<dbReference type="Proteomes" id="UP000266861">
    <property type="component" value="Unassembled WGS sequence"/>
</dbReference>
<dbReference type="SMART" id="SM00584">
    <property type="entry name" value="TLDc"/>
    <property type="match status" value="1"/>
</dbReference>
<keyword evidence="4" id="KW-1185">Reference proteome</keyword>
<evidence type="ECO:0000313" key="4">
    <source>
        <dbReference type="Proteomes" id="UP000266861"/>
    </source>
</evidence>
<reference evidence="3 4" key="1">
    <citation type="submission" date="2018-08" db="EMBL/GenBank/DDBJ databases">
        <title>Genome and evolution of the arbuscular mycorrhizal fungus Diversispora epigaea (formerly Glomus versiforme) and its bacterial endosymbionts.</title>
        <authorList>
            <person name="Sun X."/>
            <person name="Fei Z."/>
            <person name="Harrison M."/>
        </authorList>
    </citation>
    <scope>NUCLEOTIDE SEQUENCE [LARGE SCALE GENOMIC DNA]</scope>
    <source>
        <strain evidence="3 4">IT104</strain>
    </source>
</reference>
<dbReference type="Gene3D" id="3.30.710.10">
    <property type="entry name" value="Potassium Channel Kv1.1, Chain A"/>
    <property type="match status" value="1"/>
</dbReference>
<proteinExistence type="predicted"/>
<dbReference type="OrthoDB" id="9997739at2759"/>
<dbReference type="InterPro" id="IPR006571">
    <property type="entry name" value="TLDc_dom"/>
</dbReference>
<dbReference type="Pfam" id="PF07534">
    <property type="entry name" value="TLD"/>
    <property type="match status" value="1"/>
</dbReference>
<evidence type="ECO:0000259" key="1">
    <source>
        <dbReference type="PROSITE" id="PS50097"/>
    </source>
</evidence>
<dbReference type="PANTHER" id="PTHR46306:SF1">
    <property type="entry name" value="BTB_POZ DOMAIN-CONTAINING PROTEIN 9"/>
    <property type="match status" value="1"/>
</dbReference>
<dbReference type="SUPFAM" id="SSF54695">
    <property type="entry name" value="POZ domain"/>
    <property type="match status" value="1"/>
</dbReference>
<gene>
    <name evidence="3" type="ORF">Glove_269g45</name>
</gene>
<name>A0A397I6S2_9GLOM</name>
<dbReference type="Gene3D" id="1.25.40.420">
    <property type="match status" value="1"/>
</dbReference>
<dbReference type="PROSITE" id="PS50097">
    <property type="entry name" value="BTB"/>
    <property type="match status" value="1"/>
</dbReference>
<dbReference type="InterPro" id="IPR052407">
    <property type="entry name" value="BTB_POZ_domain_cont_9"/>
</dbReference>
<dbReference type="InterPro" id="IPR000210">
    <property type="entry name" value="BTB/POZ_dom"/>
</dbReference>
<dbReference type="Pfam" id="PF00651">
    <property type="entry name" value="BTB"/>
    <property type="match status" value="1"/>
</dbReference>